<feature type="transmembrane region" description="Helical" evidence="1">
    <location>
        <begin position="12"/>
        <end position="32"/>
    </location>
</feature>
<sequence>MHGEGMPIVRTDVLLLPLYKVACVYLILFNAYNCRQQAELELRPIGPSETVVPTSNNYQRDLGLSISKTTGKEKT</sequence>
<organism evidence="2 3">
    <name type="scientific">Ilex paraguariensis</name>
    <name type="common">yerba mate</name>
    <dbReference type="NCBI Taxonomy" id="185542"/>
    <lineage>
        <taxon>Eukaryota</taxon>
        <taxon>Viridiplantae</taxon>
        <taxon>Streptophyta</taxon>
        <taxon>Embryophyta</taxon>
        <taxon>Tracheophyta</taxon>
        <taxon>Spermatophyta</taxon>
        <taxon>Magnoliopsida</taxon>
        <taxon>eudicotyledons</taxon>
        <taxon>Gunneridae</taxon>
        <taxon>Pentapetalae</taxon>
        <taxon>asterids</taxon>
        <taxon>campanulids</taxon>
        <taxon>Aquifoliales</taxon>
        <taxon>Aquifoliaceae</taxon>
        <taxon>Ilex</taxon>
    </lineage>
</organism>
<keyword evidence="1" id="KW-0472">Membrane</keyword>
<keyword evidence="3" id="KW-1185">Reference proteome</keyword>
<evidence type="ECO:0000256" key="1">
    <source>
        <dbReference type="SAM" id="Phobius"/>
    </source>
</evidence>
<evidence type="ECO:0000313" key="2">
    <source>
        <dbReference type="EMBL" id="CAK9163748.1"/>
    </source>
</evidence>
<gene>
    <name evidence="2" type="ORF">ILEXP_LOCUS32808</name>
</gene>
<keyword evidence="1" id="KW-1133">Transmembrane helix</keyword>
<dbReference type="AlphaFoldDB" id="A0ABC8T3E6"/>
<dbReference type="Proteomes" id="UP001642360">
    <property type="component" value="Unassembled WGS sequence"/>
</dbReference>
<proteinExistence type="predicted"/>
<protein>
    <submittedName>
        <fullName evidence="2">Uncharacterized protein</fullName>
    </submittedName>
</protein>
<accession>A0ABC8T3E6</accession>
<dbReference type="EMBL" id="CAUOFW020004081">
    <property type="protein sequence ID" value="CAK9163748.1"/>
    <property type="molecule type" value="Genomic_DNA"/>
</dbReference>
<name>A0ABC8T3E6_9AQUA</name>
<keyword evidence="1" id="KW-0812">Transmembrane</keyword>
<reference evidence="2 3" key="1">
    <citation type="submission" date="2024-02" db="EMBL/GenBank/DDBJ databases">
        <authorList>
            <person name="Vignale AGUSTIN F."/>
            <person name="Sosa J E."/>
            <person name="Modenutti C."/>
        </authorList>
    </citation>
    <scope>NUCLEOTIDE SEQUENCE [LARGE SCALE GENOMIC DNA]</scope>
</reference>
<evidence type="ECO:0000313" key="3">
    <source>
        <dbReference type="Proteomes" id="UP001642360"/>
    </source>
</evidence>
<comment type="caution">
    <text evidence="2">The sequence shown here is derived from an EMBL/GenBank/DDBJ whole genome shotgun (WGS) entry which is preliminary data.</text>
</comment>